<comment type="caution">
    <text evidence="2">The sequence shown here is derived from an EMBL/GenBank/DDBJ whole genome shotgun (WGS) entry which is preliminary data.</text>
</comment>
<sequence>MPQSGANNIINESVRIREPSPKSAWSHPSHARRSRPTDCFLHFLPTELNVNASPSQVDIEGDTNGSSKDTTTNPTLWGQTKYCYNRFRYYHYVVADKIDMYLSAVCLWILNLYFRLFWSEDVEGPSVQ</sequence>
<evidence type="ECO:0000313" key="3">
    <source>
        <dbReference type="Proteomes" id="UP001627154"/>
    </source>
</evidence>
<dbReference type="EMBL" id="JBJJXI010000157">
    <property type="protein sequence ID" value="KAL3385401.1"/>
    <property type="molecule type" value="Genomic_DNA"/>
</dbReference>
<gene>
    <name evidence="2" type="ORF">TKK_018972</name>
</gene>
<dbReference type="AlphaFoldDB" id="A0ABD2VXG6"/>
<feature type="region of interest" description="Disordered" evidence="1">
    <location>
        <begin position="1"/>
        <end position="34"/>
    </location>
</feature>
<name>A0ABD2VXG6_9HYME</name>
<protein>
    <submittedName>
        <fullName evidence="2">Uncharacterized protein</fullName>
    </submittedName>
</protein>
<organism evidence="2 3">
    <name type="scientific">Trichogramma kaykai</name>
    <dbReference type="NCBI Taxonomy" id="54128"/>
    <lineage>
        <taxon>Eukaryota</taxon>
        <taxon>Metazoa</taxon>
        <taxon>Ecdysozoa</taxon>
        <taxon>Arthropoda</taxon>
        <taxon>Hexapoda</taxon>
        <taxon>Insecta</taxon>
        <taxon>Pterygota</taxon>
        <taxon>Neoptera</taxon>
        <taxon>Endopterygota</taxon>
        <taxon>Hymenoptera</taxon>
        <taxon>Apocrita</taxon>
        <taxon>Proctotrupomorpha</taxon>
        <taxon>Chalcidoidea</taxon>
        <taxon>Trichogrammatidae</taxon>
        <taxon>Trichogramma</taxon>
    </lineage>
</organism>
<reference evidence="2 3" key="1">
    <citation type="journal article" date="2024" name="bioRxiv">
        <title>A reference genome for Trichogramma kaykai: A tiny desert-dwelling parasitoid wasp with competing sex-ratio distorters.</title>
        <authorList>
            <person name="Culotta J."/>
            <person name="Lindsey A.R."/>
        </authorList>
    </citation>
    <scope>NUCLEOTIDE SEQUENCE [LARGE SCALE GENOMIC DNA]</scope>
    <source>
        <strain evidence="2 3">KSX58</strain>
    </source>
</reference>
<keyword evidence="3" id="KW-1185">Reference proteome</keyword>
<dbReference type="Proteomes" id="UP001627154">
    <property type="component" value="Unassembled WGS sequence"/>
</dbReference>
<feature type="compositionally biased region" description="Polar residues" evidence="1">
    <location>
        <begin position="1"/>
        <end position="11"/>
    </location>
</feature>
<proteinExistence type="predicted"/>
<evidence type="ECO:0000313" key="2">
    <source>
        <dbReference type="EMBL" id="KAL3385401.1"/>
    </source>
</evidence>
<accession>A0ABD2VXG6</accession>
<evidence type="ECO:0000256" key="1">
    <source>
        <dbReference type="SAM" id="MobiDB-lite"/>
    </source>
</evidence>